<keyword evidence="2" id="KW-1185">Reference proteome</keyword>
<organism evidence="1 2">
    <name type="scientific">Acaulospora colombiana</name>
    <dbReference type="NCBI Taxonomy" id="27376"/>
    <lineage>
        <taxon>Eukaryota</taxon>
        <taxon>Fungi</taxon>
        <taxon>Fungi incertae sedis</taxon>
        <taxon>Mucoromycota</taxon>
        <taxon>Glomeromycotina</taxon>
        <taxon>Glomeromycetes</taxon>
        <taxon>Diversisporales</taxon>
        <taxon>Acaulosporaceae</taxon>
        <taxon>Acaulospora</taxon>
    </lineage>
</organism>
<sequence>KMNKYPSIPRRPSSSSLAPLPQLESCLPTTGRECSSLPPDVKPIAFTLTNCTLQGHGQVPDVLSWGLQVTLGSTAPGSLPQEMCLMTSTFTNNTFIPTVKACSTDNTTQFATCATRRGGLFDSSGSSLTAISSASDLPPDVNWAAIDPGNSVTEKGTIPLQLPSEISLPQFPFKTIEGGQNHNTGHLGLGRSSPLLQQLSDEKGIVAGFGLDAGSQSQSPPRDGHLILGGYDRQKVGSSVKDYNVTHSQTSGRICSLQVTITELVLQRPGLEDTVLISRGQQMEACIEPYDTLFRFPQTTLNAFAEATNFVNGSLPDPSQFYIVEPGLTYPSSPAFNGSLKITLDYDFVVEIPTEELAHPLRGISPTGERVTMSNTTELNIFRQVALLDTAVLGKAFLSRVYLMVQYRSTGAVFRLAKSNQGELPIYPVAFDPDCTNSKRKLSKGAIAGIVIGSLVGAVLIALLVRLLYRRANRLPQQGPAWNKQ</sequence>
<evidence type="ECO:0000313" key="2">
    <source>
        <dbReference type="Proteomes" id="UP000789525"/>
    </source>
</evidence>
<name>A0ACA9NZX4_9GLOM</name>
<feature type="non-terminal residue" evidence="1">
    <location>
        <position position="1"/>
    </location>
</feature>
<accession>A0ACA9NZX4</accession>
<gene>
    <name evidence="1" type="ORF">ACOLOM_LOCUS9442</name>
</gene>
<dbReference type="Proteomes" id="UP000789525">
    <property type="component" value="Unassembled WGS sequence"/>
</dbReference>
<reference evidence="1" key="1">
    <citation type="submission" date="2021-06" db="EMBL/GenBank/DDBJ databases">
        <authorList>
            <person name="Kallberg Y."/>
            <person name="Tangrot J."/>
            <person name="Rosling A."/>
        </authorList>
    </citation>
    <scope>NUCLEOTIDE SEQUENCE</scope>
    <source>
        <strain evidence="1">CL356</strain>
    </source>
</reference>
<evidence type="ECO:0000313" key="1">
    <source>
        <dbReference type="EMBL" id="CAG8683403.1"/>
    </source>
</evidence>
<comment type="caution">
    <text evidence="1">The sequence shown here is derived from an EMBL/GenBank/DDBJ whole genome shotgun (WGS) entry which is preliminary data.</text>
</comment>
<proteinExistence type="predicted"/>
<dbReference type="EMBL" id="CAJVPT010027381">
    <property type="protein sequence ID" value="CAG8683403.1"/>
    <property type="molecule type" value="Genomic_DNA"/>
</dbReference>
<protein>
    <submittedName>
        <fullName evidence="1">12207_t:CDS:1</fullName>
    </submittedName>
</protein>